<evidence type="ECO:0000313" key="4">
    <source>
        <dbReference type="Proteomes" id="UP000603352"/>
    </source>
</evidence>
<gene>
    <name evidence="3" type="ORF">GCM10011505_09480</name>
</gene>
<dbReference type="InterPro" id="IPR001223">
    <property type="entry name" value="Glyco_hydro18_cat"/>
</dbReference>
<evidence type="ECO:0000259" key="2">
    <source>
        <dbReference type="Pfam" id="PF00704"/>
    </source>
</evidence>
<keyword evidence="1" id="KW-0732">Signal</keyword>
<feature type="signal peptide" evidence="1">
    <location>
        <begin position="1"/>
        <end position="36"/>
    </location>
</feature>
<protein>
    <recommendedName>
        <fullName evidence="2">GH18 domain-containing protein</fullName>
    </recommendedName>
</protein>
<feature type="domain" description="GH18" evidence="2">
    <location>
        <begin position="49"/>
        <end position="254"/>
    </location>
</feature>
<evidence type="ECO:0000256" key="1">
    <source>
        <dbReference type="SAM" id="SignalP"/>
    </source>
</evidence>
<sequence length="349" mass="36414">MDRQTGRDRQPRSACAAMALASMLALAPVMSVPAGAAEPRVPLPTPFSMAYYESWSELPGVSGPDTLLAATPAHVDVLAIGFAKPDLVYRGDLELDGTGIQVPVSGQVLAEAIAALKTRAPSIRVLISVGGSGYMTGWSLYDPAALARLVRDLGADGIDLDYEPADPGCQSAEARRGPTVVCLTDTTWTRLIAQTRAALPRPMMLAVPAWSTGAYGTGDFLNDRPPSPHTGSMLWLGRDREAAAAVDMVSIMAYAGGPAFQPERAFDAYRAIWDGPLALGLIVPPDPTGQTVPDMAGIRDLAARIAARDLAGIMIYGMLGTPPGGGDPSSPSGMMMLQAVCEGFGGETC</sequence>
<name>A0ABQ1I9I9_9PROT</name>
<dbReference type="Gene3D" id="3.20.20.80">
    <property type="entry name" value="Glycosidases"/>
    <property type="match status" value="1"/>
</dbReference>
<dbReference type="RefSeq" id="WP_188575447.1">
    <property type="nucleotide sequence ID" value="NZ_BMDZ01000007.1"/>
</dbReference>
<evidence type="ECO:0000313" key="3">
    <source>
        <dbReference type="EMBL" id="GGB30221.1"/>
    </source>
</evidence>
<dbReference type="SUPFAM" id="SSF51445">
    <property type="entry name" value="(Trans)glycosidases"/>
    <property type="match status" value="1"/>
</dbReference>
<dbReference type="InterPro" id="IPR017853">
    <property type="entry name" value="GH"/>
</dbReference>
<dbReference type="Pfam" id="PF00704">
    <property type="entry name" value="Glyco_hydro_18"/>
    <property type="match status" value="1"/>
</dbReference>
<dbReference type="EMBL" id="BMDZ01000007">
    <property type="protein sequence ID" value="GGB30221.1"/>
    <property type="molecule type" value="Genomic_DNA"/>
</dbReference>
<accession>A0ABQ1I9I9</accession>
<proteinExistence type="predicted"/>
<dbReference type="Proteomes" id="UP000603352">
    <property type="component" value="Unassembled WGS sequence"/>
</dbReference>
<comment type="caution">
    <text evidence="3">The sequence shown here is derived from an EMBL/GenBank/DDBJ whole genome shotgun (WGS) entry which is preliminary data.</text>
</comment>
<keyword evidence="4" id="KW-1185">Reference proteome</keyword>
<organism evidence="3 4">
    <name type="scientific">Tistrella bauzanensis</name>
    <dbReference type="NCBI Taxonomy" id="657419"/>
    <lineage>
        <taxon>Bacteria</taxon>
        <taxon>Pseudomonadati</taxon>
        <taxon>Pseudomonadota</taxon>
        <taxon>Alphaproteobacteria</taxon>
        <taxon>Geminicoccales</taxon>
        <taxon>Geminicoccaceae</taxon>
        <taxon>Tistrella</taxon>
    </lineage>
</organism>
<feature type="chain" id="PRO_5045985951" description="GH18 domain-containing protein" evidence="1">
    <location>
        <begin position="37"/>
        <end position="349"/>
    </location>
</feature>
<reference evidence="4" key="1">
    <citation type="journal article" date="2019" name="Int. J. Syst. Evol. Microbiol.">
        <title>The Global Catalogue of Microorganisms (GCM) 10K type strain sequencing project: providing services to taxonomists for standard genome sequencing and annotation.</title>
        <authorList>
            <consortium name="The Broad Institute Genomics Platform"/>
            <consortium name="The Broad Institute Genome Sequencing Center for Infectious Disease"/>
            <person name="Wu L."/>
            <person name="Ma J."/>
        </authorList>
    </citation>
    <scope>NUCLEOTIDE SEQUENCE [LARGE SCALE GENOMIC DNA]</scope>
    <source>
        <strain evidence="4">CGMCC 1.10188</strain>
    </source>
</reference>